<protein>
    <recommendedName>
        <fullName evidence="2">histidine kinase</fullName>
        <ecNumber evidence="2">2.7.13.3</ecNumber>
    </recommendedName>
</protein>
<evidence type="ECO:0000256" key="11">
    <source>
        <dbReference type="SAM" id="MobiDB-lite"/>
    </source>
</evidence>
<evidence type="ECO:0000256" key="10">
    <source>
        <dbReference type="SAM" id="Coils"/>
    </source>
</evidence>
<dbReference type="InterPro" id="IPR011623">
    <property type="entry name" value="7TMR_DISM_rcpt_extracell_dom1"/>
</dbReference>
<dbReference type="InterPro" id="IPR036097">
    <property type="entry name" value="HisK_dim/P_sf"/>
</dbReference>
<feature type="chain" id="PRO_5047015443" description="histidine kinase" evidence="13">
    <location>
        <begin position="22"/>
        <end position="1109"/>
    </location>
</feature>
<dbReference type="EMBL" id="JAGGDJ010000002">
    <property type="protein sequence ID" value="MBO7743553.1"/>
    <property type="molecule type" value="Genomic_DNA"/>
</dbReference>
<dbReference type="Gene3D" id="3.30.565.10">
    <property type="entry name" value="Histidine kinase-like ATPase, C-terminal domain"/>
    <property type="match status" value="2"/>
</dbReference>
<keyword evidence="10" id="KW-0175">Coiled coil</keyword>
<dbReference type="InterPro" id="IPR003594">
    <property type="entry name" value="HATPase_dom"/>
</dbReference>
<evidence type="ECO:0000256" key="3">
    <source>
        <dbReference type="ARBA" id="ARBA00022553"/>
    </source>
</evidence>
<dbReference type="SUPFAM" id="SSF49785">
    <property type="entry name" value="Galactose-binding domain-like"/>
    <property type="match status" value="1"/>
</dbReference>
<feature type="transmembrane region" description="Helical" evidence="12">
    <location>
        <begin position="214"/>
        <end position="233"/>
    </location>
</feature>
<keyword evidence="12" id="KW-1133">Transmembrane helix</keyword>
<feature type="transmembrane region" description="Helical" evidence="12">
    <location>
        <begin position="277"/>
        <end position="293"/>
    </location>
</feature>
<evidence type="ECO:0000256" key="2">
    <source>
        <dbReference type="ARBA" id="ARBA00012438"/>
    </source>
</evidence>
<name>A0ABS3W5I7_9BACL</name>
<keyword evidence="8" id="KW-0902">Two-component regulatory system</keyword>
<dbReference type="RefSeq" id="WP_208846572.1">
    <property type="nucleotide sequence ID" value="NZ_JAGGDJ010000002.1"/>
</dbReference>
<accession>A0ABS3W5I7</accession>
<organism evidence="16 17">
    <name type="scientific">Paenibacillus artemisiicola</name>
    <dbReference type="NCBI Taxonomy" id="1172618"/>
    <lineage>
        <taxon>Bacteria</taxon>
        <taxon>Bacillati</taxon>
        <taxon>Bacillota</taxon>
        <taxon>Bacilli</taxon>
        <taxon>Bacillales</taxon>
        <taxon>Paenibacillaceae</taxon>
        <taxon>Paenibacillus</taxon>
    </lineage>
</organism>
<sequence length="1109" mass="121947">MRNRTRLLPLILLFLIGLACCGERAVGAEPASSPRADRGILDLTGWDSRQDGIVALNGDWAFYWSALWTPEDFRDGKAPQPTGYFTTPGYWNRHAAGANYPADGYATLRLKVRTDPQDGVMALKVNNIFSAYRIWVNGELVASAGTVGKDKGSTVARQIVQTAPFRASPGEQELEIVVQLANYSYTKSGFQNAIQLGSDARIEALYRRNMEGTFIAFGACTIMALYHLVLYALRRREHSALYLGLFSLFVAVRIPFVNDRYIYNWFPDMNWELFCKVPYAVFFFCSIMIAMFVRSLYPRYFARPIVVAMQASGAAATLFCLLTPQRWYDKLLIPYELLTCGFIGYTLYVLIRAMRDRQAGTLTFMIGFAGLSGTIVHDFLYMSEITHLGSLAPYGLLIFIAMQSLILAGRFVRAFTEVERMSSRLLDMDKTKDEFLAQTSHELRTPLHGMIGLSESLIDGVAGELPEQAVHNLQLVVSSGRRLAALVGDVLDYAQLKHKDLTLIRSDIDLRSAVGVALQLNEPLLGGRRVRLANDVPGRLNVSADENRLQQILHNLIGNAVKFTDSGSIAVSASEAGGDVEVRVTDTGSGIPEAVRARIFDAYEQAGGVRREGTGLGLAVTKKLVELHGGTIRIETPPDGGACIVFTLPRPARQTAPMPQAAAGVPRREARTGSRTAAETEDMAAMREPGAEEEDGDGSRLSGARILIVDDEAVNLQVLRNHLTMDGYDVIEAADPEEALMRLESGFKPDLAILDVMLPRMSGFELCARIRERYSAGELPVIFLTAKPLDVDVIEGFDAGANDYLTKPVVKRELLARIRLHLRLAHWNRALERRVKERTEQLEEALASLQQARNRLIQAEKLASLGELIAGIAHEMNSPIGIGVTASSHLAERTKALLARYGEGGLRKSELEAYLAESSETADILLGNLRRAERLIATFKQVAVDQTFEERRSFGVRAYMEEILLSISPKLKQSRHRVVLHIEPSLATVGFPGAFYHIMTNLLLNSLLHAYDDGQAGTIVIRAEADAKALTVTYADDGKGIEPELIPRIFDPFVTTKRGRGGTGLGLSVVYNLVVQTWGGTIVCDSVAGHGTAFQLVLPLPRATLEGTG</sequence>
<dbReference type="PANTHER" id="PTHR43047:SF72">
    <property type="entry name" value="OSMOSENSING HISTIDINE PROTEIN KINASE SLN1"/>
    <property type="match status" value="1"/>
</dbReference>
<dbReference type="InterPro" id="IPR005467">
    <property type="entry name" value="His_kinase_dom"/>
</dbReference>
<feature type="transmembrane region" description="Helical" evidence="12">
    <location>
        <begin position="362"/>
        <end position="382"/>
    </location>
</feature>
<dbReference type="InterPro" id="IPR004358">
    <property type="entry name" value="Sig_transdc_His_kin-like_C"/>
</dbReference>
<feature type="domain" description="Histidine kinase" evidence="14">
    <location>
        <begin position="871"/>
        <end position="1102"/>
    </location>
</feature>
<dbReference type="CDD" id="cd16922">
    <property type="entry name" value="HATPase_EvgS-ArcB-TorS-like"/>
    <property type="match status" value="1"/>
</dbReference>
<feature type="transmembrane region" description="Helical" evidence="12">
    <location>
        <begin position="394"/>
        <end position="412"/>
    </location>
</feature>
<evidence type="ECO:0000256" key="13">
    <source>
        <dbReference type="SAM" id="SignalP"/>
    </source>
</evidence>
<dbReference type="Pfam" id="PF07695">
    <property type="entry name" value="7TMR-DISM_7TM"/>
    <property type="match status" value="1"/>
</dbReference>
<dbReference type="CDD" id="cd17574">
    <property type="entry name" value="REC_OmpR"/>
    <property type="match status" value="1"/>
</dbReference>
<comment type="catalytic activity">
    <reaction evidence="1">
        <text>ATP + protein L-histidine = ADP + protein N-phospho-L-histidine.</text>
        <dbReference type="EC" id="2.7.13.3"/>
    </reaction>
</comment>
<dbReference type="Pfam" id="PF00512">
    <property type="entry name" value="HisKA"/>
    <property type="match status" value="1"/>
</dbReference>
<evidence type="ECO:0000256" key="7">
    <source>
        <dbReference type="ARBA" id="ARBA00022840"/>
    </source>
</evidence>
<dbReference type="InterPro" id="IPR003661">
    <property type="entry name" value="HisK_dim/P_dom"/>
</dbReference>
<keyword evidence="12" id="KW-0812">Transmembrane</keyword>
<evidence type="ECO:0000256" key="6">
    <source>
        <dbReference type="ARBA" id="ARBA00022777"/>
    </source>
</evidence>
<dbReference type="EC" id="2.7.13.3" evidence="2"/>
<feature type="modified residue" description="4-aspartylphosphate" evidence="9">
    <location>
        <position position="755"/>
    </location>
</feature>
<keyword evidence="7" id="KW-0067">ATP-binding</keyword>
<evidence type="ECO:0000256" key="1">
    <source>
        <dbReference type="ARBA" id="ARBA00000085"/>
    </source>
</evidence>
<gene>
    <name evidence="16" type="ORF">I8J29_05060</name>
</gene>
<evidence type="ECO:0000256" key="8">
    <source>
        <dbReference type="ARBA" id="ARBA00023012"/>
    </source>
</evidence>
<evidence type="ECO:0000256" key="5">
    <source>
        <dbReference type="ARBA" id="ARBA00022741"/>
    </source>
</evidence>
<dbReference type="SMART" id="SM00388">
    <property type="entry name" value="HisKA"/>
    <property type="match status" value="2"/>
</dbReference>
<dbReference type="PROSITE" id="PS51257">
    <property type="entry name" value="PROKAR_LIPOPROTEIN"/>
    <property type="match status" value="1"/>
</dbReference>
<dbReference type="PRINTS" id="PR00344">
    <property type="entry name" value="BCTRLSENSOR"/>
</dbReference>
<dbReference type="InterPro" id="IPR008979">
    <property type="entry name" value="Galactose-bd-like_sf"/>
</dbReference>
<keyword evidence="4" id="KW-0808">Transferase</keyword>
<feature type="domain" description="Response regulatory" evidence="15">
    <location>
        <begin position="705"/>
        <end position="822"/>
    </location>
</feature>
<dbReference type="CDD" id="cd00082">
    <property type="entry name" value="HisKA"/>
    <property type="match status" value="1"/>
</dbReference>
<dbReference type="Pfam" id="PF02518">
    <property type="entry name" value="HATPase_c"/>
    <property type="match status" value="2"/>
</dbReference>
<evidence type="ECO:0000259" key="15">
    <source>
        <dbReference type="PROSITE" id="PS50110"/>
    </source>
</evidence>
<feature type="signal peptide" evidence="13">
    <location>
        <begin position="1"/>
        <end position="21"/>
    </location>
</feature>
<keyword evidence="17" id="KW-1185">Reference proteome</keyword>
<keyword evidence="6" id="KW-0418">Kinase</keyword>
<feature type="region of interest" description="Disordered" evidence="11">
    <location>
        <begin position="654"/>
        <end position="699"/>
    </location>
</feature>
<dbReference type="Pfam" id="PF00072">
    <property type="entry name" value="Response_reg"/>
    <property type="match status" value="1"/>
</dbReference>
<evidence type="ECO:0000313" key="17">
    <source>
        <dbReference type="Proteomes" id="UP000670947"/>
    </source>
</evidence>
<dbReference type="PANTHER" id="PTHR43047">
    <property type="entry name" value="TWO-COMPONENT HISTIDINE PROTEIN KINASE"/>
    <property type="match status" value="1"/>
</dbReference>
<evidence type="ECO:0000256" key="9">
    <source>
        <dbReference type="PROSITE-ProRule" id="PRU00169"/>
    </source>
</evidence>
<keyword evidence="3 9" id="KW-0597">Phosphoprotein</keyword>
<proteinExistence type="predicted"/>
<feature type="transmembrane region" description="Helical" evidence="12">
    <location>
        <begin position="240"/>
        <end position="257"/>
    </location>
</feature>
<evidence type="ECO:0000259" key="14">
    <source>
        <dbReference type="PROSITE" id="PS50109"/>
    </source>
</evidence>
<dbReference type="Proteomes" id="UP000670947">
    <property type="component" value="Unassembled WGS sequence"/>
</dbReference>
<feature type="domain" description="Histidine kinase" evidence="14">
    <location>
        <begin position="438"/>
        <end position="652"/>
    </location>
</feature>
<evidence type="ECO:0000256" key="4">
    <source>
        <dbReference type="ARBA" id="ARBA00022679"/>
    </source>
</evidence>
<dbReference type="Gene3D" id="3.40.50.2300">
    <property type="match status" value="1"/>
</dbReference>
<dbReference type="SMART" id="SM00387">
    <property type="entry name" value="HATPase_c"/>
    <property type="match status" value="2"/>
</dbReference>
<keyword evidence="13" id="KW-0732">Signal</keyword>
<feature type="coiled-coil region" evidence="10">
    <location>
        <begin position="828"/>
        <end position="862"/>
    </location>
</feature>
<reference evidence="16 17" key="1">
    <citation type="submission" date="2021-03" db="EMBL/GenBank/DDBJ databases">
        <title>Paenibacillus artemisicola MWE-103 whole genome sequence.</title>
        <authorList>
            <person name="Ham Y.J."/>
        </authorList>
    </citation>
    <scope>NUCLEOTIDE SEQUENCE [LARGE SCALE GENOMIC DNA]</scope>
    <source>
        <strain evidence="16 17">MWE-103</strain>
    </source>
</reference>
<dbReference type="Gene3D" id="1.10.287.130">
    <property type="match status" value="2"/>
</dbReference>
<dbReference type="SUPFAM" id="SSF47384">
    <property type="entry name" value="Homodimeric domain of signal transducing histidine kinase"/>
    <property type="match status" value="1"/>
</dbReference>
<dbReference type="PROSITE" id="PS50110">
    <property type="entry name" value="RESPONSE_REGULATORY"/>
    <property type="match status" value="1"/>
</dbReference>
<dbReference type="Gene3D" id="2.60.120.260">
    <property type="entry name" value="Galactose-binding domain-like"/>
    <property type="match status" value="1"/>
</dbReference>
<comment type="caution">
    <text evidence="16">The sequence shown here is derived from an EMBL/GenBank/DDBJ whole genome shotgun (WGS) entry which is preliminary data.</text>
</comment>
<dbReference type="InterPro" id="IPR036890">
    <property type="entry name" value="HATPase_C_sf"/>
</dbReference>
<dbReference type="SUPFAM" id="SSF55874">
    <property type="entry name" value="ATPase domain of HSP90 chaperone/DNA topoisomerase II/histidine kinase"/>
    <property type="match status" value="2"/>
</dbReference>
<keyword evidence="5" id="KW-0547">Nucleotide-binding</keyword>
<feature type="transmembrane region" description="Helical" evidence="12">
    <location>
        <begin position="331"/>
        <end position="350"/>
    </location>
</feature>
<dbReference type="PROSITE" id="PS50109">
    <property type="entry name" value="HIS_KIN"/>
    <property type="match status" value="2"/>
</dbReference>
<dbReference type="SMART" id="SM00448">
    <property type="entry name" value="REC"/>
    <property type="match status" value="1"/>
</dbReference>
<dbReference type="SUPFAM" id="SSF52172">
    <property type="entry name" value="CheY-like"/>
    <property type="match status" value="1"/>
</dbReference>
<dbReference type="InterPro" id="IPR011006">
    <property type="entry name" value="CheY-like_superfamily"/>
</dbReference>
<keyword evidence="12" id="KW-0472">Membrane</keyword>
<dbReference type="InterPro" id="IPR001789">
    <property type="entry name" value="Sig_transdc_resp-reg_receiver"/>
</dbReference>
<evidence type="ECO:0000313" key="16">
    <source>
        <dbReference type="EMBL" id="MBO7743553.1"/>
    </source>
</evidence>
<evidence type="ECO:0000256" key="12">
    <source>
        <dbReference type="SAM" id="Phobius"/>
    </source>
</evidence>